<feature type="transmembrane region" description="Helical" evidence="4">
    <location>
        <begin position="64"/>
        <end position="87"/>
    </location>
</feature>
<keyword evidence="4" id="KW-1133">Transmembrane helix</keyword>
<feature type="compositionally biased region" description="Basic and acidic residues" evidence="3">
    <location>
        <begin position="9"/>
        <end position="25"/>
    </location>
</feature>
<reference evidence="5 6" key="1">
    <citation type="journal article" date="2019" name="Nat. Ecol. Evol.">
        <title>Megaphylogeny resolves global patterns of mushroom evolution.</title>
        <authorList>
            <person name="Varga T."/>
            <person name="Krizsan K."/>
            <person name="Foldi C."/>
            <person name="Dima B."/>
            <person name="Sanchez-Garcia M."/>
            <person name="Sanchez-Ramirez S."/>
            <person name="Szollosi G.J."/>
            <person name="Szarkandi J.G."/>
            <person name="Papp V."/>
            <person name="Albert L."/>
            <person name="Andreopoulos W."/>
            <person name="Angelini C."/>
            <person name="Antonin V."/>
            <person name="Barry K.W."/>
            <person name="Bougher N.L."/>
            <person name="Buchanan P."/>
            <person name="Buyck B."/>
            <person name="Bense V."/>
            <person name="Catcheside P."/>
            <person name="Chovatia M."/>
            <person name="Cooper J."/>
            <person name="Damon W."/>
            <person name="Desjardin D."/>
            <person name="Finy P."/>
            <person name="Geml J."/>
            <person name="Haridas S."/>
            <person name="Hughes K."/>
            <person name="Justo A."/>
            <person name="Karasinski D."/>
            <person name="Kautmanova I."/>
            <person name="Kiss B."/>
            <person name="Kocsube S."/>
            <person name="Kotiranta H."/>
            <person name="LaButti K.M."/>
            <person name="Lechner B.E."/>
            <person name="Liimatainen K."/>
            <person name="Lipzen A."/>
            <person name="Lukacs Z."/>
            <person name="Mihaltcheva S."/>
            <person name="Morgado L.N."/>
            <person name="Niskanen T."/>
            <person name="Noordeloos M.E."/>
            <person name="Ohm R.A."/>
            <person name="Ortiz-Santana B."/>
            <person name="Ovrebo C."/>
            <person name="Racz N."/>
            <person name="Riley R."/>
            <person name="Savchenko A."/>
            <person name="Shiryaev A."/>
            <person name="Soop K."/>
            <person name="Spirin V."/>
            <person name="Szebenyi C."/>
            <person name="Tomsovsky M."/>
            <person name="Tulloss R.E."/>
            <person name="Uehling J."/>
            <person name="Grigoriev I.V."/>
            <person name="Vagvolgyi C."/>
            <person name="Papp T."/>
            <person name="Martin F.M."/>
            <person name="Miettinen O."/>
            <person name="Hibbett D.S."/>
            <person name="Nagy L.G."/>
        </authorList>
    </citation>
    <scope>NUCLEOTIDE SEQUENCE [LARGE SCALE GENOMIC DNA]</scope>
    <source>
        <strain evidence="5 6">CBS 309.79</strain>
    </source>
</reference>
<feature type="transmembrane region" description="Helical" evidence="4">
    <location>
        <begin position="244"/>
        <end position="264"/>
    </location>
</feature>
<evidence type="ECO:0000256" key="3">
    <source>
        <dbReference type="SAM" id="MobiDB-lite"/>
    </source>
</evidence>
<sequence>MTNNFQDVTARHGPQDALEKGDLSKEEPVQAAPSSKLHYHGVETRGIQPVPVEERLDSGCSTPFWIWVSASINIIAISTGLLGPLAFGLSARDSCLVILFINSLCGIPPAYLYYGAMLPGLLNAVTLTGFCIPSVILGGQTLVNARDDGNISWSVGIVIMGLVAFLLSFCGYRFISWIGRMIRIPVCITIIIALGLGGKHFEDAPTVAPASAVSVLSFASVLAGFTLSFSPLSMDFTCCIRPGISSYFCAPTGVVLCIGAVFGATSLENAEWHEDYVNGNVGGLLAAVLRPLGGFGKFLVVVLSLSLVSNVAITVYSISLSMQTFLPVLLRVPRCVFSTLVTAIVIPLGIVGSHSFQVTLNNFLSIISYRVSAFVAIILIEHFVFRHGTFSSYDISQWDKPGKLPTGISTVTATVVSMGVAITCINHVWFVGPVAEKTGDIWFEVALVVSGLVYLPLRAIEKRWFLERSGLEGL</sequence>
<keyword evidence="1 2" id="KW-0813">Transport</keyword>
<feature type="region of interest" description="Disordered" evidence="3">
    <location>
        <begin position="1"/>
        <end position="25"/>
    </location>
</feature>
<dbReference type="PANTHER" id="PTHR31806">
    <property type="entry name" value="PURINE-CYTOSINE PERMEASE FCY2-RELATED"/>
    <property type="match status" value="1"/>
</dbReference>
<feature type="transmembrane region" description="Helical" evidence="4">
    <location>
        <begin position="363"/>
        <end position="385"/>
    </location>
</feature>
<dbReference type="EMBL" id="ML178828">
    <property type="protein sequence ID" value="TFL00673.1"/>
    <property type="molecule type" value="Genomic_DNA"/>
</dbReference>
<dbReference type="Gene3D" id="1.10.4160.10">
    <property type="entry name" value="Hydantoin permease"/>
    <property type="match status" value="1"/>
</dbReference>
<dbReference type="AlphaFoldDB" id="A0A5C3QF20"/>
<evidence type="ECO:0000256" key="1">
    <source>
        <dbReference type="ARBA" id="ARBA00022448"/>
    </source>
</evidence>
<feature type="transmembrane region" description="Helical" evidence="4">
    <location>
        <begin position="332"/>
        <end position="351"/>
    </location>
</feature>
<dbReference type="GO" id="GO:0022857">
    <property type="term" value="F:transmembrane transporter activity"/>
    <property type="evidence" value="ECO:0007669"/>
    <property type="project" value="InterPro"/>
</dbReference>
<dbReference type="GO" id="GO:0005886">
    <property type="term" value="C:plasma membrane"/>
    <property type="evidence" value="ECO:0007669"/>
    <property type="project" value="TreeGrafter"/>
</dbReference>
<dbReference type="Proteomes" id="UP000305067">
    <property type="component" value="Unassembled WGS sequence"/>
</dbReference>
<feature type="transmembrane region" description="Helical" evidence="4">
    <location>
        <begin position="441"/>
        <end position="460"/>
    </location>
</feature>
<dbReference type="InterPro" id="IPR026030">
    <property type="entry name" value="Pur-cyt_permease_Fcy2/21/22"/>
</dbReference>
<dbReference type="OrthoDB" id="2116389at2759"/>
<evidence type="ECO:0000313" key="5">
    <source>
        <dbReference type="EMBL" id="TFL00673.1"/>
    </source>
</evidence>
<evidence type="ECO:0000256" key="4">
    <source>
        <dbReference type="SAM" id="Phobius"/>
    </source>
</evidence>
<name>A0A5C3QF20_9AGAR</name>
<feature type="transmembrane region" description="Helical" evidence="4">
    <location>
        <begin position="94"/>
        <end position="114"/>
    </location>
</feature>
<feature type="transmembrane region" description="Helical" evidence="4">
    <location>
        <begin position="298"/>
        <end position="320"/>
    </location>
</feature>
<dbReference type="PANTHER" id="PTHR31806:SF5">
    <property type="entry name" value="PURINE-CYTOSINE PERMEASE FCY21"/>
    <property type="match status" value="1"/>
</dbReference>
<dbReference type="PIRSF" id="PIRSF002744">
    <property type="entry name" value="Pur-cyt_permease"/>
    <property type="match status" value="1"/>
</dbReference>
<keyword evidence="6" id="KW-1185">Reference proteome</keyword>
<feature type="transmembrane region" description="Helical" evidence="4">
    <location>
        <begin position="151"/>
        <end position="175"/>
    </location>
</feature>
<keyword evidence="4" id="KW-0812">Transmembrane</keyword>
<comment type="similarity">
    <text evidence="2">Belongs to the purine-cytosine permease (2.A.39) family.</text>
</comment>
<keyword evidence="2 4" id="KW-0472">Membrane</keyword>
<protein>
    <recommendedName>
        <fullName evidence="7">Permease for cytosine/purines, uracil, thiamine, allantoin-domain-containing protein</fullName>
    </recommendedName>
</protein>
<organism evidence="5 6">
    <name type="scientific">Pterulicium gracile</name>
    <dbReference type="NCBI Taxonomy" id="1884261"/>
    <lineage>
        <taxon>Eukaryota</taxon>
        <taxon>Fungi</taxon>
        <taxon>Dikarya</taxon>
        <taxon>Basidiomycota</taxon>
        <taxon>Agaricomycotina</taxon>
        <taxon>Agaricomycetes</taxon>
        <taxon>Agaricomycetidae</taxon>
        <taxon>Agaricales</taxon>
        <taxon>Pleurotineae</taxon>
        <taxon>Pterulaceae</taxon>
        <taxon>Pterulicium</taxon>
    </lineage>
</organism>
<evidence type="ECO:0008006" key="7">
    <source>
        <dbReference type="Google" id="ProtNLM"/>
    </source>
</evidence>
<feature type="transmembrane region" description="Helical" evidence="4">
    <location>
        <begin position="182"/>
        <end position="201"/>
    </location>
</feature>
<evidence type="ECO:0000313" key="6">
    <source>
        <dbReference type="Proteomes" id="UP000305067"/>
    </source>
</evidence>
<feature type="transmembrane region" description="Helical" evidence="4">
    <location>
        <begin position="406"/>
        <end position="429"/>
    </location>
</feature>
<gene>
    <name evidence="5" type="ORF">BDV98DRAFT_650419</name>
</gene>
<accession>A0A5C3QF20</accession>
<evidence type="ECO:0000256" key="2">
    <source>
        <dbReference type="PIRNR" id="PIRNR002744"/>
    </source>
</evidence>
<feature type="transmembrane region" description="Helical" evidence="4">
    <location>
        <begin position="207"/>
        <end position="232"/>
    </location>
</feature>
<dbReference type="STRING" id="1884261.A0A5C3QF20"/>
<proteinExistence type="inferred from homology"/>